<feature type="domain" description="ASCH" evidence="1">
    <location>
        <begin position="19"/>
        <end position="145"/>
    </location>
</feature>
<dbReference type="Proteomes" id="UP000199111">
    <property type="component" value="Unassembled WGS sequence"/>
</dbReference>
<dbReference type="CDD" id="cd06553">
    <property type="entry name" value="ASCH_Ef3133_like"/>
    <property type="match status" value="1"/>
</dbReference>
<accession>A0A1I3JKF9</accession>
<sequence>MTSDSSGLVDPASLPKAEFAFPGPLRDALVAATLDGRKVATTGLAAEYEHEGEPLPEIGERSVVVDSADRPVAVIEVTSVRVVSLGEVDSAHAVDEGEGHTTVAQWRAAHEKFWHGQEMRLALGDATFTVDDATPVVLERFRVVVDLRTA</sequence>
<dbReference type="InterPro" id="IPR015947">
    <property type="entry name" value="PUA-like_sf"/>
</dbReference>
<organism evidence="2 3">
    <name type="scientific">Streptosporangium canum</name>
    <dbReference type="NCBI Taxonomy" id="324952"/>
    <lineage>
        <taxon>Bacteria</taxon>
        <taxon>Bacillati</taxon>
        <taxon>Actinomycetota</taxon>
        <taxon>Actinomycetes</taxon>
        <taxon>Streptosporangiales</taxon>
        <taxon>Streptosporangiaceae</taxon>
        <taxon>Streptosporangium</taxon>
    </lineage>
</organism>
<reference evidence="3" key="1">
    <citation type="submission" date="2016-10" db="EMBL/GenBank/DDBJ databases">
        <authorList>
            <person name="Varghese N."/>
            <person name="Submissions S."/>
        </authorList>
    </citation>
    <scope>NUCLEOTIDE SEQUENCE [LARGE SCALE GENOMIC DNA]</scope>
    <source>
        <strain evidence="3">CGMCC 4.2126</strain>
    </source>
</reference>
<dbReference type="GeneID" id="96297236"/>
<keyword evidence="3" id="KW-1185">Reference proteome</keyword>
<dbReference type="InterPro" id="IPR007374">
    <property type="entry name" value="ASCH_domain"/>
</dbReference>
<dbReference type="InterPro" id="IPR009326">
    <property type="entry name" value="DUF984"/>
</dbReference>
<dbReference type="PIRSF" id="PIRSF021320">
    <property type="entry name" value="DUF984"/>
    <property type="match status" value="1"/>
</dbReference>
<dbReference type="PANTHER" id="PTHR39203:SF1">
    <property type="entry name" value="CYTOPLASMIC PROTEIN"/>
    <property type="match status" value="1"/>
</dbReference>
<dbReference type="PANTHER" id="PTHR39203">
    <property type="entry name" value="CYTOPLASMIC PROTEIN-RELATED"/>
    <property type="match status" value="1"/>
</dbReference>
<proteinExistence type="predicted"/>
<dbReference type="AlphaFoldDB" id="A0A1I3JKF9"/>
<dbReference type="Pfam" id="PF04266">
    <property type="entry name" value="ASCH"/>
    <property type="match status" value="1"/>
</dbReference>
<dbReference type="SUPFAM" id="SSF88697">
    <property type="entry name" value="PUA domain-like"/>
    <property type="match status" value="1"/>
</dbReference>
<gene>
    <name evidence="2" type="ORF">SAMN05216275_10448</name>
</gene>
<evidence type="ECO:0000313" key="2">
    <source>
        <dbReference type="EMBL" id="SFI60636.1"/>
    </source>
</evidence>
<dbReference type="RefSeq" id="WP_093886204.1">
    <property type="nucleotide sequence ID" value="NZ_FOQY01000004.1"/>
</dbReference>
<dbReference type="EMBL" id="FOQY01000004">
    <property type="protein sequence ID" value="SFI60636.1"/>
    <property type="molecule type" value="Genomic_DNA"/>
</dbReference>
<evidence type="ECO:0000259" key="1">
    <source>
        <dbReference type="SMART" id="SM01022"/>
    </source>
</evidence>
<dbReference type="Gene3D" id="3.10.400.10">
    <property type="entry name" value="Sulfate adenylyltransferase"/>
    <property type="match status" value="1"/>
</dbReference>
<protein>
    <submittedName>
        <fullName evidence="2">Uncharacterized protein YhfF</fullName>
    </submittedName>
</protein>
<dbReference type="SMART" id="SM01022">
    <property type="entry name" value="ASCH"/>
    <property type="match status" value="1"/>
</dbReference>
<evidence type="ECO:0000313" key="3">
    <source>
        <dbReference type="Proteomes" id="UP000199111"/>
    </source>
</evidence>
<name>A0A1I3JKF9_9ACTN</name>